<sequence length="510" mass="56397">MMKEEPIEFEAAARRKRESHAPAVAVADQGSNVKVEVGANEVSLPRANPSNMPRKHGKNRMRKDKGSATGLKGLQTPINLFEDECAFCHSFRTPPQFHGPMAHYQKGKLLSSDNGNPCPSDIIFGPTSILHGRYYYELGVGNTSCLEIEVCKMQASWSCSWVNCYLMCPEHATEILQSDKINSPIEETGNSSSFPQSPLSIEQGTFADCEREDHRIDQRNTSSYFPQGEISAKGVSAVQNSEMDKLNTSCSSFPQGQDKDVISTNDRRKEKQKDHLCAERNCSSDQWVLLGSALSASEKEFASWTGATVVIEWTENVTHVIVGRSVGSAWSRSYEVLMALLFGKWIVTRIMDFLVKFTASPETTFELRFSHNSHTSIDGNNKRRNQASEGAQKLFSGLNFCLSAYMNPDNRQHIESLIGAAGGQILEISGSHSLWGKNANLEKPLYFVYNGGFVYHGGAPSEFTARLLDDLSKELGESVEYAAHGARVISNLKLFDAIAAYDAQILNHKG</sequence>
<dbReference type="GO" id="GO:0005634">
    <property type="term" value="C:nucleus"/>
    <property type="evidence" value="ECO:0007669"/>
    <property type="project" value="UniProtKB-SubCell"/>
</dbReference>
<dbReference type="AlphaFoldDB" id="A0A0D9WHX8"/>
<keyword evidence="2" id="KW-0677">Repeat</keyword>
<feature type="region of interest" description="Disordered" evidence="6">
    <location>
        <begin position="1"/>
        <end position="70"/>
    </location>
</feature>
<keyword evidence="3" id="KW-0227">DNA damage</keyword>
<evidence type="ECO:0000256" key="1">
    <source>
        <dbReference type="ARBA" id="ARBA00004123"/>
    </source>
</evidence>
<reference evidence="8" key="3">
    <citation type="submission" date="2015-04" db="UniProtKB">
        <authorList>
            <consortium name="EnsemblPlants"/>
        </authorList>
    </citation>
    <scope>IDENTIFICATION</scope>
</reference>
<dbReference type="Gene3D" id="3.40.50.10190">
    <property type="entry name" value="BRCT domain"/>
    <property type="match status" value="1"/>
</dbReference>
<accession>A0A0D9WHX8</accession>
<feature type="domain" description="BRCT" evidence="7">
    <location>
        <begin position="390"/>
        <end position="427"/>
    </location>
</feature>
<dbReference type="eggNOG" id="KOG4362">
    <property type="taxonomic scope" value="Eukaryota"/>
</dbReference>
<organism evidence="8 9">
    <name type="scientific">Leersia perrieri</name>
    <dbReference type="NCBI Taxonomy" id="77586"/>
    <lineage>
        <taxon>Eukaryota</taxon>
        <taxon>Viridiplantae</taxon>
        <taxon>Streptophyta</taxon>
        <taxon>Embryophyta</taxon>
        <taxon>Tracheophyta</taxon>
        <taxon>Spermatophyta</taxon>
        <taxon>Magnoliopsida</taxon>
        <taxon>Liliopsida</taxon>
        <taxon>Poales</taxon>
        <taxon>Poaceae</taxon>
        <taxon>BOP clade</taxon>
        <taxon>Oryzoideae</taxon>
        <taxon>Oryzeae</taxon>
        <taxon>Oryzinae</taxon>
        <taxon>Leersia</taxon>
    </lineage>
</organism>
<dbReference type="PANTHER" id="PTHR13763:SF6">
    <property type="entry name" value="OS05G0486600 PROTEIN"/>
    <property type="match status" value="1"/>
</dbReference>
<name>A0A0D9WHX8_9ORYZ</name>
<evidence type="ECO:0000256" key="2">
    <source>
        <dbReference type="ARBA" id="ARBA00022737"/>
    </source>
</evidence>
<evidence type="ECO:0000256" key="5">
    <source>
        <dbReference type="ARBA" id="ARBA00023242"/>
    </source>
</evidence>
<dbReference type="InterPro" id="IPR031099">
    <property type="entry name" value="BRCA1-associated"/>
</dbReference>
<dbReference type="PANTHER" id="PTHR13763">
    <property type="entry name" value="BREAST CANCER TYPE 1 SUSCEPTIBILITY PROTEIN BRCA1"/>
    <property type="match status" value="1"/>
</dbReference>
<dbReference type="STRING" id="77586.A0A0D9WHX8"/>
<feature type="compositionally biased region" description="Basic residues" evidence="6">
    <location>
        <begin position="53"/>
        <end position="63"/>
    </location>
</feature>
<evidence type="ECO:0000313" key="9">
    <source>
        <dbReference type="Proteomes" id="UP000032180"/>
    </source>
</evidence>
<dbReference type="SUPFAM" id="SSF52113">
    <property type="entry name" value="BRCT domain"/>
    <property type="match status" value="1"/>
</dbReference>
<evidence type="ECO:0000259" key="7">
    <source>
        <dbReference type="PROSITE" id="PS50172"/>
    </source>
</evidence>
<evidence type="ECO:0000256" key="6">
    <source>
        <dbReference type="SAM" id="MobiDB-lite"/>
    </source>
</evidence>
<evidence type="ECO:0000313" key="8">
    <source>
        <dbReference type="EnsemblPlants" id="LPERR05G16720.1"/>
    </source>
</evidence>
<evidence type="ECO:0000256" key="4">
    <source>
        <dbReference type="ARBA" id="ARBA00023204"/>
    </source>
</evidence>
<dbReference type="Gramene" id="LPERR05G16720.1">
    <property type="protein sequence ID" value="LPERR05G16720.1"/>
    <property type="gene ID" value="LPERR05G16720"/>
</dbReference>
<evidence type="ECO:0000256" key="3">
    <source>
        <dbReference type="ARBA" id="ARBA00022763"/>
    </source>
</evidence>
<protein>
    <recommendedName>
        <fullName evidence="7">BRCT domain-containing protein</fullName>
    </recommendedName>
</protein>
<dbReference type="InterPro" id="IPR036420">
    <property type="entry name" value="BRCT_dom_sf"/>
</dbReference>
<dbReference type="HOGENOM" id="CLU_025968_0_0_1"/>
<dbReference type="GO" id="GO:0000724">
    <property type="term" value="P:double-strand break repair via homologous recombination"/>
    <property type="evidence" value="ECO:0007669"/>
    <property type="project" value="TreeGrafter"/>
</dbReference>
<dbReference type="GO" id="GO:0004842">
    <property type="term" value="F:ubiquitin-protein transferase activity"/>
    <property type="evidence" value="ECO:0007669"/>
    <property type="project" value="TreeGrafter"/>
</dbReference>
<reference evidence="9" key="2">
    <citation type="submission" date="2013-12" db="EMBL/GenBank/DDBJ databases">
        <authorList>
            <person name="Yu Y."/>
            <person name="Lee S."/>
            <person name="de Baynast K."/>
            <person name="Wissotski M."/>
            <person name="Liu L."/>
            <person name="Talag J."/>
            <person name="Goicoechea J."/>
            <person name="Angelova A."/>
            <person name="Jetty R."/>
            <person name="Kudrna D."/>
            <person name="Golser W."/>
            <person name="Rivera L."/>
            <person name="Zhang J."/>
            <person name="Wing R."/>
        </authorList>
    </citation>
    <scope>NUCLEOTIDE SEQUENCE</scope>
</reference>
<keyword evidence="4" id="KW-0234">DNA repair</keyword>
<keyword evidence="5" id="KW-0539">Nucleus</keyword>
<dbReference type="EnsemblPlants" id="LPERR05G16720.1">
    <property type="protein sequence ID" value="LPERR05G16720.1"/>
    <property type="gene ID" value="LPERR05G16720"/>
</dbReference>
<dbReference type="GO" id="GO:0045944">
    <property type="term" value="P:positive regulation of transcription by RNA polymerase II"/>
    <property type="evidence" value="ECO:0007669"/>
    <property type="project" value="TreeGrafter"/>
</dbReference>
<reference evidence="8 9" key="1">
    <citation type="submission" date="2012-08" db="EMBL/GenBank/DDBJ databases">
        <title>Oryza genome evolution.</title>
        <authorList>
            <person name="Wing R.A."/>
        </authorList>
    </citation>
    <scope>NUCLEOTIDE SEQUENCE</scope>
</reference>
<dbReference type="InterPro" id="IPR001357">
    <property type="entry name" value="BRCT_dom"/>
</dbReference>
<dbReference type="Proteomes" id="UP000032180">
    <property type="component" value="Chromosome 5"/>
</dbReference>
<proteinExistence type="predicted"/>
<comment type="subcellular location">
    <subcellularLocation>
        <location evidence="1">Nucleus</location>
    </subcellularLocation>
</comment>
<keyword evidence="9" id="KW-1185">Reference proteome</keyword>
<dbReference type="PROSITE" id="PS50172">
    <property type="entry name" value="BRCT"/>
    <property type="match status" value="1"/>
</dbReference>